<dbReference type="InterPro" id="IPR011050">
    <property type="entry name" value="Pectin_lyase_fold/virulence"/>
</dbReference>
<dbReference type="CDD" id="cd00102">
    <property type="entry name" value="IPT"/>
    <property type="match status" value="1"/>
</dbReference>
<dbReference type="PANTHER" id="PTHR46769:SF2">
    <property type="entry name" value="FIBROCYSTIN-L ISOFORM 2 PRECURSOR-RELATED"/>
    <property type="match status" value="1"/>
</dbReference>
<dbReference type="SMART" id="SM00429">
    <property type="entry name" value="IPT"/>
    <property type="match status" value="3"/>
</dbReference>
<evidence type="ECO:0000313" key="7">
    <source>
        <dbReference type="Proteomes" id="UP001190700"/>
    </source>
</evidence>
<dbReference type="GO" id="GO:0005886">
    <property type="term" value="C:plasma membrane"/>
    <property type="evidence" value="ECO:0007669"/>
    <property type="project" value="UniProtKB-SubCell"/>
</dbReference>
<dbReference type="SUPFAM" id="SSF49899">
    <property type="entry name" value="Concanavalin A-like lectins/glucanases"/>
    <property type="match status" value="1"/>
</dbReference>
<dbReference type="PROSITE" id="PS51484">
    <property type="entry name" value="G8"/>
    <property type="match status" value="1"/>
</dbReference>
<dbReference type="InterPro" id="IPR052387">
    <property type="entry name" value="Fibrocystin"/>
</dbReference>
<dbReference type="InterPro" id="IPR019316">
    <property type="entry name" value="G8_domain"/>
</dbReference>
<evidence type="ECO:0000313" key="6">
    <source>
        <dbReference type="EMBL" id="KAK3285445.1"/>
    </source>
</evidence>
<dbReference type="SUPFAM" id="SSF51126">
    <property type="entry name" value="Pectin lyase-like"/>
    <property type="match status" value="1"/>
</dbReference>
<dbReference type="PANTHER" id="PTHR46769">
    <property type="entry name" value="POLYCYSTIC KIDNEY AND HEPATIC DISEASE 1 (AUTOSOMAL RECESSIVE)-LIKE 1"/>
    <property type="match status" value="1"/>
</dbReference>
<gene>
    <name evidence="6" type="ORF">CYMTET_6947</name>
</gene>
<dbReference type="InterPro" id="IPR012334">
    <property type="entry name" value="Pectin_lyas_fold"/>
</dbReference>
<keyword evidence="7" id="KW-1185">Reference proteome</keyword>
<dbReference type="InterPro" id="IPR014756">
    <property type="entry name" value="Ig_E-set"/>
</dbReference>
<dbReference type="InterPro" id="IPR055401">
    <property type="entry name" value="CEMIP_beta-hel_dom"/>
</dbReference>
<dbReference type="Pfam" id="PF24606">
    <property type="entry name" value="CEMIP_beta-hel"/>
    <property type="match status" value="1"/>
</dbReference>
<dbReference type="InterPro" id="IPR013783">
    <property type="entry name" value="Ig-like_fold"/>
</dbReference>
<comment type="subcellular location">
    <subcellularLocation>
        <location evidence="1">Cell membrane</location>
    </subcellularLocation>
</comment>
<dbReference type="EMBL" id="LGRX02001812">
    <property type="protein sequence ID" value="KAK3285445.1"/>
    <property type="molecule type" value="Genomic_DNA"/>
</dbReference>
<dbReference type="SMART" id="SM01225">
    <property type="entry name" value="G8"/>
    <property type="match status" value="1"/>
</dbReference>
<reference evidence="6 7" key="1">
    <citation type="journal article" date="2015" name="Genome Biol. Evol.">
        <title>Comparative Genomics of a Bacterivorous Green Alga Reveals Evolutionary Causalities and Consequences of Phago-Mixotrophic Mode of Nutrition.</title>
        <authorList>
            <person name="Burns J.A."/>
            <person name="Paasch A."/>
            <person name="Narechania A."/>
            <person name="Kim E."/>
        </authorList>
    </citation>
    <scope>NUCLEOTIDE SEQUENCE [LARGE SCALE GENOMIC DNA]</scope>
    <source>
        <strain evidence="6 7">PLY_AMNH</strain>
    </source>
</reference>
<comment type="caution">
    <text evidence="6">The sequence shown here is derived from an EMBL/GenBank/DDBJ whole genome shotgun (WGS) entry which is preliminary data.</text>
</comment>
<dbReference type="Gene3D" id="2.160.20.10">
    <property type="entry name" value="Single-stranded right-handed beta-helix, Pectin lyase-like"/>
    <property type="match status" value="1"/>
</dbReference>
<organism evidence="6 7">
    <name type="scientific">Cymbomonas tetramitiformis</name>
    <dbReference type="NCBI Taxonomy" id="36881"/>
    <lineage>
        <taxon>Eukaryota</taxon>
        <taxon>Viridiplantae</taxon>
        <taxon>Chlorophyta</taxon>
        <taxon>Pyramimonadophyceae</taxon>
        <taxon>Pyramimonadales</taxon>
        <taxon>Pyramimonadaceae</taxon>
        <taxon>Cymbomonas</taxon>
    </lineage>
</organism>
<dbReference type="Gene3D" id="2.60.120.200">
    <property type="match status" value="1"/>
</dbReference>
<keyword evidence="2" id="KW-0472">Membrane</keyword>
<dbReference type="Gene3D" id="2.60.40.10">
    <property type="entry name" value="Immunoglobulins"/>
    <property type="match status" value="3"/>
</dbReference>
<evidence type="ECO:0000256" key="4">
    <source>
        <dbReference type="ARBA" id="ARBA00023180"/>
    </source>
</evidence>
<evidence type="ECO:0000256" key="1">
    <source>
        <dbReference type="ARBA" id="ARBA00004236"/>
    </source>
</evidence>
<name>A0AAE0GW10_9CHLO</name>
<sequence length="2540" mass="273527">MGGELRKGARGRYGMTQDSTSAGADIVFCSSHRYFLHRAHTNGLKAWVAARNSPVNDCDGQLSINRLLGVPMRVSEYSAPLSSAQRTRERLWDVEAWFVIPKTALQARPAHGLYARQAQSCAPPGAAQAWTIAQDPEYELREMPWRRARGVCEFGGAAAAEAAGAALRPTEFGPSERFSKEEYMGRESQLDRATCSGTCAVTASTESYIECELSNLVEPQVGWQELTVEGESWLSQCGAEDHSHGCSVELLAPAAALWSPDLNLHDADDLSASAVATDTETWVKGTDTPDICGTTYWPPLESQCLTATGLSQHQAGYNLTGSPWECNAGGSGNVTGMLCSASALNAPDVDCVDFHTRYLCRVNEWAEYEWRLLAEKSDVVRIGSGALAPADAPVVRSVDPWRGFAGTQITIIGANLAASGNLVTLGTSECAIDAEGTTEIRCTVQEGPAGVVVVQVTVPSFGHAFTHTRAPPLHFSYLPVVESVAPSQGSIAGGVRITIQGHGLGRAAGDVQVTVLQPLCEVVSANGTHVICVASPAPCEESGGRGHVELSYQGGSCGRRLQPQAVQVVVLDANMEYSSTVSSLHGPPNFTFTDALTPVLTSVDFTASSGSGVAHSLALGMHNLGTSDIAAVLVRVGSADCVLGALTVSDTAGAATATCSVAAHLLTAGVFDVFLEVANRGRAVREWPSESTASYTIFEWPGLSLDGWQLVSDVCSGHRTAVYPGLPNVLNGGVDVWHSPNVGYCARFAFSDAACGGNAACCVNTFGAHDHCPELLRSPPFRMDSSASITWEGDIVVNSDGAPSGDAGVWISLRRSSDAEGTYLTSKAVETKEITASDLQALVSGDTSDQTYTLDFRHLGGAGYSSILIDRVVVKTKPVATSFCTAVGCPLSAPQVEIPLIVDSVTPTGGSYAGGALVTISGSGFHPNISGNQVQLRMDASSPWSYIDAGKACEYNSEGMRSFAGKSDQLFTDCKAYCESEASCRAIDFFGDEAAPSTGSCNLYSEACATPDYPWYSGKSLRYDPYFESDTTVVNASRSELIVRVPKMLPFNVSADRSKEEAVDMKVMVRHGVGVTITASSGTCAGQAAGVLLAGVDGSPFPGSLEVPGTLGDGVILITYDSKTLRPVALSGADGYHYAFYDTWGSSSRADAFSSALNAAVDGTLAIVVSHRRWSRHFNSGMAVSMQRCGLLSSTGSNADDSADTWWGDVYAQFAWAGVCGSSYRNETANLEVVNQAPQGCWDPNAAALLHVPMDVLYAATRVLTSGYWYRGSLTPVVQSIDPPMGSTAGGTRIEIAGELFGSSPIVHIDGGRCGTSVDTVEDYMGQSLCDYELVNCSGLTAGDTFLRCVTAADSGSSTDTQVTCDYYGCDYGSGVDYSDGLATDAVGIETSTVVVDTDYGYAVFESPLANYTYMNKWSSKSTWGGDDPPGPGDSVMIPAGTTVLFDMMYAELELLLVSGQLLFDDNADRNLTVGYLWLNQDTQATGSSARLQIGTYDQPFRHKCTITLLGTRSSNELALVGAKVIGGYSYTQHGIVVDIHGLPLRPAFTFLNKTANIGDKWLDLVEAVEWEVGDHLAIGPTDYNLDEREELIILEIGSDRTRVRVQVCTHRPTGGCLRWSNGGLLYKHVGDAFPAGGRHVDWYRAPVMRLTRNVLIQGDNQTVGQEFGAQIQFTATEDCNNFLIDDCVVMRLSNLELAKAGQGFFIGRYPIHFHRVGNVPLSFVRNNSVHDTFNRAITIHGVKSYTIEHNVVFESRGHSFFIEDGYETNNTIHHNLGIVVRAVWSQLKVDETPAMFWITNANNKVTDNIACGSTHYGYWFRMLHKPDGLSAEAGADICPIHTPMPEGYFENNIAICTGKYGARLDPFYPTVGGATCDISQYAVTRITNFRSAKNNLHGIYCMDSLATHFDNLQVIDPRKAGIEFDRVTGPVALTEVTNALFMDKSPHRYGYEEASMGAVVVSGQDTGLALTNVTVVNFRVGIFCQSWPAIGRGGWQTYTSGMIWSNVKHYAGFGFVAVKDPFGDSPSTYGSLGWYKPAINGYMEHIVWDLDGSLTGYADCTATMPCYVLAYDPMHVLDAGCDNLWEHTYTEMGTDTHPGGREVTARVIETFREGYRPGGLRCRNMQMRQAFWGVIDGVEGNMRVTSIYPNNTANAGLSGVSAPMYDPMKICGEMTCSADDGIYLPGGYSQTFGGWNICINPGSTYNMALKVGESYDFLEESSTHQIKRSLNTQWRGMNMRHGDVIIGRFRFTTQYDDNAVPRVNLGGSGFFSGINFGRLGDVAPDATYTNNPYGWKQSDHHEYHTKYGRRLPGVPDPQFHLNTTSFGLPLPGGRQVAHFPYIQVGSASDANDQLRFGGSVGLTVEFWLLAHEAQSSAIIFQAGEEDATESLTIRLLDGKLMVKSGDRSISNCREQAGLAQPEASCIVEVLTLEVSVMVWTHVAVVHEGTSPPEGGDLKIWIAGEVEAYGYMDLPTRAARKVTLGSSDEKYRKISLENVRVWDDKLGSSARFPTNIVRSIAQFPRLDGLRVPDSNDYNQP</sequence>
<proteinExistence type="predicted"/>
<dbReference type="SUPFAM" id="SSF81296">
    <property type="entry name" value="E set domains"/>
    <property type="match status" value="2"/>
</dbReference>
<evidence type="ECO:0000256" key="3">
    <source>
        <dbReference type="ARBA" id="ARBA00022729"/>
    </source>
</evidence>
<keyword evidence="2" id="KW-1003">Cell membrane</keyword>
<feature type="domain" description="G8" evidence="5">
    <location>
        <begin position="1422"/>
        <end position="1554"/>
    </location>
</feature>
<dbReference type="InterPro" id="IPR002909">
    <property type="entry name" value="IPT_dom"/>
</dbReference>
<dbReference type="Pfam" id="PF01833">
    <property type="entry name" value="TIG"/>
    <property type="match status" value="4"/>
</dbReference>
<protein>
    <recommendedName>
        <fullName evidence="5">G8 domain-containing protein</fullName>
    </recommendedName>
</protein>
<keyword evidence="4" id="KW-0325">Glycoprotein</keyword>
<keyword evidence="3" id="KW-0732">Signal</keyword>
<dbReference type="Proteomes" id="UP001190700">
    <property type="component" value="Unassembled WGS sequence"/>
</dbReference>
<evidence type="ECO:0000256" key="2">
    <source>
        <dbReference type="ARBA" id="ARBA00022475"/>
    </source>
</evidence>
<evidence type="ECO:0000259" key="5">
    <source>
        <dbReference type="PROSITE" id="PS51484"/>
    </source>
</evidence>
<dbReference type="Pfam" id="PF10162">
    <property type="entry name" value="G8"/>
    <property type="match status" value="1"/>
</dbReference>
<dbReference type="InterPro" id="IPR013320">
    <property type="entry name" value="ConA-like_dom_sf"/>
</dbReference>
<dbReference type="CDD" id="cd00603">
    <property type="entry name" value="IPT_PCSR"/>
    <property type="match status" value="1"/>
</dbReference>
<accession>A0AAE0GW10</accession>